<name>A0A2J7ZM68_9CHLO</name>
<reference evidence="1 2" key="1">
    <citation type="journal article" date="2017" name="Mol. Biol. Evol.">
        <title>The 4-celled Tetrabaena socialis nuclear genome reveals the essential components for genetic control of cell number at the origin of multicellularity in the volvocine lineage.</title>
        <authorList>
            <person name="Featherston J."/>
            <person name="Arakaki Y."/>
            <person name="Hanschen E.R."/>
            <person name="Ferris P.J."/>
            <person name="Michod R.E."/>
            <person name="Olson B.J.S.C."/>
            <person name="Nozaki H."/>
            <person name="Durand P.M."/>
        </authorList>
    </citation>
    <scope>NUCLEOTIDE SEQUENCE [LARGE SCALE GENOMIC DNA]</scope>
    <source>
        <strain evidence="1 2">NIES-571</strain>
    </source>
</reference>
<evidence type="ECO:0000313" key="1">
    <source>
        <dbReference type="EMBL" id="PNH01363.1"/>
    </source>
</evidence>
<keyword evidence="2" id="KW-1185">Reference proteome</keyword>
<dbReference type="AlphaFoldDB" id="A0A2J7ZM68"/>
<protein>
    <submittedName>
        <fullName evidence="1">Uncharacterized protein</fullName>
    </submittedName>
</protein>
<dbReference type="Proteomes" id="UP000236333">
    <property type="component" value="Unassembled WGS sequence"/>
</dbReference>
<proteinExistence type="predicted"/>
<accession>A0A2J7ZM68</accession>
<dbReference type="EMBL" id="PGGS01000924">
    <property type="protein sequence ID" value="PNH01363.1"/>
    <property type="molecule type" value="Genomic_DNA"/>
</dbReference>
<organism evidence="1 2">
    <name type="scientific">Tetrabaena socialis</name>
    <dbReference type="NCBI Taxonomy" id="47790"/>
    <lineage>
        <taxon>Eukaryota</taxon>
        <taxon>Viridiplantae</taxon>
        <taxon>Chlorophyta</taxon>
        <taxon>core chlorophytes</taxon>
        <taxon>Chlorophyceae</taxon>
        <taxon>CS clade</taxon>
        <taxon>Chlamydomonadales</taxon>
        <taxon>Tetrabaenaceae</taxon>
        <taxon>Tetrabaena</taxon>
    </lineage>
</organism>
<dbReference type="OrthoDB" id="536933at2759"/>
<gene>
    <name evidence="1" type="ORF">TSOC_012755</name>
</gene>
<sequence length="88" mass="9422">MDVDPAQPRERQRRALEACGADLTLFEDTDLDILWKNGYRNVRGLRDATREGLMAAGLVPGLVDHILALKAAAAGPSTSSGKSPCARC</sequence>
<evidence type="ECO:0000313" key="2">
    <source>
        <dbReference type="Proteomes" id="UP000236333"/>
    </source>
</evidence>
<comment type="caution">
    <text evidence="1">The sequence shown here is derived from an EMBL/GenBank/DDBJ whole genome shotgun (WGS) entry which is preliminary data.</text>
</comment>